<evidence type="ECO:0000313" key="3">
    <source>
        <dbReference type="Proteomes" id="UP000237000"/>
    </source>
</evidence>
<feature type="region of interest" description="Disordered" evidence="1">
    <location>
        <begin position="44"/>
        <end position="64"/>
    </location>
</feature>
<keyword evidence="3" id="KW-1185">Reference proteome</keyword>
<gene>
    <name evidence="2" type="ORF">TorRG33x02_293350</name>
</gene>
<reference evidence="3" key="1">
    <citation type="submission" date="2016-06" db="EMBL/GenBank/DDBJ databases">
        <title>Parallel loss of symbiosis genes in relatives of nitrogen-fixing non-legume Parasponia.</title>
        <authorList>
            <person name="Van Velzen R."/>
            <person name="Holmer R."/>
            <person name="Bu F."/>
            <person name="Rutten L."/>
            <person name="Van Zeijl A."/>
            <person name="Liu W."/>
            <person name="Santuari L."/>
            <person name="Cao Q."/>
            <person name="Sharma T."/>
            <person name="Shen D."/>
            <person name="Roswanjaya Y."/>
            <person name="Wardhani T."/>
            <person name="Kalhor M.S."/>
            <person name="Jansen J."/>
            <person name="Van den Hoogen J."/>
            <person name="Gungor B."/>
            <person name="Hartog M."/>
            <person name="Hontelez J."/>
            <person name="Verver J."/>
            <person name="Yang W.-C."/>
            <person name="Schijlen E."/>
            <person name="Repin R."/>
            <person name="Schilthuizen M."/>
            <person name="Schranz E."/>
            <person name="Heidstra R."/>
            <person name="Miyata K."/>
            <person name="Fedorova E."/>
            <person name="Kohlen W."/>
            <person name="Bisseling T."/>
            <person name="Smit S."/>
            <person name="Geurts R."/>
        </authorList>
    </citation>
    <scope>NUCLEOTIDE SEQUENCE [LARGE SCALE GENOMIC DNA]</scope>
    <source>
        <strain evidence="3">cv. RG33-2</strain>
    </source>
</reference>
<dbReference type="InParanoid" id="A0A2P5C964"/>
<evidence type="ECO:0000313" key="2">
    <source>
        <dbReference type="EMBL" id="PON57606.1"/>
    </source>
</evidence>
<comment type="caution">
    <text evidence="2">The sequence shown here is derived from an EMBL/GenBank/DDBJ whole genome shotgun (WGS) entry which is preliminary data.</text>
</comment>
<protein>
    <submittedName>
        <fullName evidence="2">Uncharacterized protein</fullName>
    </submittedName>
</protein>
<dbReference type="Proteomes" id="UP000237000">
    <property type="component" value="Unassembled WGS sequence"/>
</dbReference>
<sequence>MDGIVDLWKKISISKEADDGLLVKEKDELQLYLMGRLLTRKPVNKESTKRNCQRALEGKRGARG</sequence>
<dbReference type="EMBL" id="JXTC01000395">
    <property type="protein sequence ID" value="PON57606.1"/>
    <property type="molecule type" value="Genomic_DNA"/>
</dbReference>
<accession>A0A2P5C964</accession>
<organism evidence="2 3">
    <name type="scientific">Trema orientale</name>
    <name type="common">Charcoal tree</name>
    <name type="synonym">Celtis orientalis</name>
    <dbReference type="NCBI Taxonomy" id="63057"/>
    <lineage>
        <taxon>Eukaryota</taxon>
        <taxon>Viridiplantae</taxon>
        <taxon>Streptophyta</taxon>
        <taxon>Embryophyta</taxon>
        <taxon>Tracheophyta</taxon>
        <taxon>Spermatophyta</taxon>
        <taxon>Magnoliopsida</taxon>
        <taxon>eudicotyledons</taxon>
        <taxon>Gunneridae</taxon>
        <taxon>Pentapetalae</taxon>
        <taxon>rosids</taxon>
        <taxon>fabids</taxon>
        <taxon>Rosales</taxon>
        <taxon>Cannabaceae</taxon>
        <taxon>Trema</taxon>
    </lineage>
</organism>
<name>A0A2P5C964_TREOI</name>
<dbReference type="AlphaFoldDB" id="A0A2P5C964"/>
<evidence type="ECO:0000256" key="1">
    <source>
        <dbReference type="SAM" id="MobiDB-lite"/>
    </source>
</evidence>
<proteinExistence type="predicted"/>